<keyword evidence="4" id="KW-0238">DNA-binding</keyword>
<dbReference type="Pfam" id="PF08281">
    <property type="entry name" value="Sigma70_r4_2"/>
    <property type="match status" value="1"/>
</dbReference>
<sequence length="173" mass="19328">MAGLPATADAFVVLYRRYEAPILAYFRRRTSGPELAADLAGEVFARALENLRAGHAVSGPFSAWLFGIARHVLIDSYRRGRVSEEARRRLAWDRIALTDDELERIDRIGEDGAVRAALGALPQDQREAVLARIVEQQSYEDIARALECSELVIRKRVSRGLATLRARLRGELA</sequence>
<keyword evidence="3" id="KW-0731">Sigma factor</keyword>
<gene>
    <name evidence="8" type="ORF">C8N24_6286</name>
</gene>
<dbReference type="Gene3D" id="1.10.1740.10">
    <property type="match status" value="1"/>
</dbReference>
<dbReference type="PANTHER" id="PTHR43133">
    <property type="entry name" value="RNA POLYMERASE ECF-TYPE SIGMA FACTO"/>
    <property type="match status" value="1"/>
</dbReference>
<evidence type="ECO:0000313" key="9">
    <source>
        <dbReference type="Proteomes" id="UP000278962"/>
    </source>
</evidence>
<feature type="domain" description="RNA polymerase sigma-70 region 2" evidence="6">
    <location>
        <begin position="14"/>
        <end position="80"/>
    </location>
</feature>
<comment type="caution">
    <text evidence="8">The sequence shown here is derived from an EMBL/GenBank/DDBJ whole genome shotgun (WGS) entry which is preliminary data.</text>
</comment>
<keyword evidence="9" id="KW-1185">Reference proteome</keyword>
<dbReference type="NCBIfam" id="TIGR02937">
    <property type="entry name" value="sigma70-ECF"/>
    <property type="match status" value="1"/>
</dbReference>
<evidence type="ECO:0000259" key="7">
    <source>
        <dbReference type="Pfam" id="PF08281"/>
    </source>
</evidence>
<dbReference type="InterPro" id="IPR007627">
    <property type="entry name" value="RNA_pol_sigma70_r2"/>
</dbReference>
<dbReference type="EMBL" id="RBIL01000002">
    <property type="protein sequence ID" value="RKQ88244.1"/>
    <property type="molecule type" value="Genomic_DNA"/>
</dbReference>
<name>A0A660L4X1_9ACTN</name>
<evidence type="ECO:0000256" key="3">
    <source>
        <dbReference type="ARBA" id="ARBA00023082"/>
    </source>
</evidence>
<dbReference type="AlphaFoldDB" id="A0A660L4X1"/>
<dbReference type="PANTHER" id="PTHR43133:SF8">
    <property type="entry name" value="RNA POLYMERASE SIGMA FACTOR HI_1459-RELATED"/>
    <property type="match status" value="1"/>
</dbReference>
<comment type="similarity">
    <text evidence="1">Belongs to the sigma-70 factor family. ECF subfamily.</text>
</comment>
<dbReference type="Proteomes" id="UP000278962">
    <property type="component" value="Unassembled WGS sequence"/>
</dbReference>
<evidence type="ECO:0000256" key="1">
    <source>
        <dbReference type="ARBA" id="ARBA00010641"/>
    </source>
</evidence>
<proteinExistence type="inferred from homology"/>
<evidence type="ECO:0000256" key="4">
    <source>
        <dbReference type="ARBA" id="ARBA00023125"/>
    </source>
</evidence>
<dbReference type="GO" id="GO:0003677">
    <property type="term" value="F:DNA binding"/>
    <property type="evidence" value="ECO:0007669"/>
    <property type="project" value="UniProtKB-KW"/>
</dbReference>
<keyword evidence="2" id="KW-0805">Transcription regulation</keyword>
<dbReference type="InterPro" id="IPR013324">
    <property type="entry name" value="RNA_pol_sigma_r3/r4-like"/>
</dbReference>
<dbReference type="InterPro" id="IPR014284">
    <property type="entry name" value="RNA_pol_sigma-70_dom"/>
</dbReference>
<evidence type="ECO:0000256" key="5">
    <source>
        <dbReference type="ARBA" id="ARBA00023163"/>
    </source>
</evidence>
<dbReference type="Gene3D" id="1.10.10.10">
    <property type="entry name" value="Winged helix-like DNA-binding domain superfamily/Winged helix DNA-binding domain"/>
    <property type="match status" value="1"/>
</dbReference>
<evidence type="ECO:0000313" key="8">
    <source>
        <dbReference type="EMBL" id="RKQ88244.1"/>
    </source>
</evidence>
<dbReference type="InterPro" id="IPR039425">
    <property type="entry name" value="RNA_pol_sigma-70-like"/>
</dbReference>
<dbReference type="InterPro" id="IPR013249">
    <property type="entry name" value="RNA_pol_sigma70_r4_t2"/>
</dbReference>
<evidence type="ECO:0000259" key="6">
    <source>
        <dbReference type="Pfam" id="PF04542"/>
    </source>
</evidence>
<dbReference type="SUPFAM" id="SSF88659">
    <property type="entry name" value="Sigma3 and sigma4 domains of RNA polymerase sigma factors"/>
    <property type="match status" value="1"/>
</dbReference>
<organism evidence="8 9">
    <name type="scientific">Solirubrobacter pauli</name>
    <dbReference type="NCBI Taxonomy" id="166793"/>
    <lineage>
        <taxon>Bacteria</taxon>
        <taxon>Bacillati</taxon>
        <taxon>Actinomycetota</taxon>
        <taxon>Thermoleophilia</taxon>
        <taxon>Solirubrobacterales</taxon>
        <taxon>Solirubrobacteraceae</taxon>
        <taxon>Solirubrobacter</taxon>
    </lineage>
</organism>
<keyword evidence="5" id="KW-0804">Transcription</keyword>
<feature type="domain" description="RNA polymerase sigma factor 70 region 4 type 2" evidence="7">
    <location>
        <begin position="113"/>
        <end position="164"/>
    </location>
</feature>
<dbReference type="GO" id="GO:0006352">
    <property type="term" value="P:DNA-templated transcription initiation"/>
    <property type="evidence" value="ECO:0007669"/>
    <property type="project" value="InterPro"/>
</dbReference>
<dbReference type="InterPro" id="IPR013325">
    <property type="entry name" value="RNA_pol_sigma_r2"/>
</dbReference>
<reference evidence="8 9" key="1">
    <citation type="submission" date="2018-10" db="EMBL/GenBank/DDBJ databases">
        <title>Genomic Encyclopedia of Archaeal and Bacterial Type Strains, Phase II (KMG-II): from individual species to whole genera.</title>
        <authorList>
            <person name="Goeker M."/>
        </authorList>
    </citation>
    <scope>NUCLEOTIDE SEQUENCE [LARGE SCALE GENOMIC DNA]</scope>
    <source>
        <strain evidence="8 9">DSM 14954</strain>
    </source>
</reference>
<protein>
    <submittedName>
        <fullName evidence="8">RNA polymerase sigma-70 factor (ECF subfamily)</fullName>
    </submittedName>
</protein>
<dbReference type="SUPFAM" id="SSF88946">
    <property type="entry name" value="Sigma2 domain of RNA polymerase sigma factors"/>
    <property type="match status" value="1"/>
</dbReference>
<dbReference type="Pfam" id="PF04542">
    <property type="entry name" value="Sigma70_r2"/>
    <property type="match status" value="1"/>
</dbReference>
<dbReference type="InterPro" id="IPR036388">
    <property type="entry name" value="WH-like_DNA-bd_sf"/>
</dbReference>
<evidence type="ECO:0000256" key="2">
    <source>
        <dbReference type="ARBA" id="ARBA00023015"/>
    </source>
</evidence>
<dbReference type="GO" id="GO:0016987">
    <property type="term" value="F:sigma factor activity"/>
    <property type="evidence" value="ECO:0007669"/>
    <property type="project" value="UniProtKB-KW"/>
</dbReference>
<accession>A0A660L4X1</accession>